<keyword evidence="1" id="KW-0812">Transmembrane</keyword>
<protein>
    <submittedName>
        <fullName evidence="2">Uncharacterized protein</fullName>
    </submittedName>
</protein>
<sequence length="450" mass="49314">MLRMELEVDQAAFNAIERFNTAIRELGAELRWAASSTEDFDEANHLGDPGLVGASRTLIVKKPDLPPGVRAFFSLSSACEWSGLHTDRFEATREFLIAELEAKFRTICCEFAPWDQERPLVCGQRKAPPEGTSPRRIVKLSSTLICPNNALAWIPRDTDLDTIPPCFGTLFASQLGRALAPELQQNSAGELEVYIRGARAQKLSAELPDDVASTLQLLRPLASASEWVFTSEKDADLRHGLLASELAREWEPQLPWFTGLRSRLEFALSNAKAAYSIHLHELGSDALEQMGTLRKALSDDASKMSNLISAMQSAIWRDTAIGAGFIVLRMSTKIPEYAALAVIAYLVVSFSVNLLNISGVFGAVAKESGPVRKRLYHFVHDDDFRNLYTRPLKQVQCKVWGVLGLSAVFSISLACIVLAAAGLFPVNFESSTSTAVETQPAPADGSSQDE</sequence>
<dbReference type="AlphaFoldDB" id="A0A1U7CZK8"/>
<proteinExistence type="predicted"/>
<dbReference type="Proteomes" id="UP000186559">
    <property type="component" value="Chromosome"/>
</dbReference>
<name>A0A1U7CZK8_9RHOB</name>
<keyword evidence="3" id="KW-1185">Reference proteome</keyword>
<evidence type="ECO:0000256" key="1">
    <source>
        <dbReference type="SAM" id="Phobius"/>
    </source>
</evidence>
<reference evidence="2 3" key="1">
    <citation type="submission" date="2016-03" db="EMBL/GenBank/DDBJ databases">
        <title>Deep-sea bacteria in the southern Pacific.</title>
        <authorList>
            <person name="Tang K."/>
        </authorList>
    </citation>
    <scope>NUCLEOTIDE SEQUENCE [LARGE SCALE GENOMIC DNA]</scope>
    <source>
        <strain evidence="2 3">JLT2016</strain>
    </source>
</reference>
<evidence type="ECO:0000313" key="2">
    <source>
        <dbReference type="EMBL" id="APX21312.1"/>
    </source>
</evidence>
<keyword evidence="1" id="KW-1133">Transmembrane helix</keyword>
<feature type="transmembrane region" description="Helical" evidence="1">
    <location>
        <begin position="337"/>
        <end position="365"/>
    </location>
</feature>
<evidence type="ECO:0000313" key="3">
    <source>
        <dbReference type="Proteomes" id="UP000186559"/>
    </source>
</evidence>
<dbReference type="EMBL" id="CP014796">
    <property type="protein sequence ID" value="APX21312.1"/>
    <property type="molecule type" value="Genomic_DNA"/>
</dbReference>
<dbReference type="KEGG" id="tpro:Ga0080559_TMP516"/>
<feature type="transmembrane region" description="Helical" evidence="1">
    <location>
        <begin position="399"/>
        <end position="424"/>
    </location>
</feature>
<keyword evidence="1" id="KW-0472">Membrane</keyword>
<gene>
    <name evidence="2" type="ORF">Ga0080559_TMP516</name>
</gene>
<accession>A0A1U7CZK8</accession>
<organism evidence="2 3">
    <name type="scientific">Salipiger profundus</name>
    <dbReference type="NCBI Taxonomy" id="1229727"/>
    <lineage>
        <taxon>Bacteria</taxon>
        <taxon>Pseudomonadati</taxon>
        <taxon>Pseudomonadota</taxon>
        <taxon>Alphaproteobacteria</taxon>
        <taxon>Rhodobacterales</taxon>
        <taxon>Roseobacteraceae</taxon>
        <taxon>Salipiger</taxon>
    </lineage>
</organism>